<evidence type="ECO:0000256" key="6">
    <source>
        <dbReference type="ARBA" id="ARBA00023306"/>
    </source>
</evidence>
<dbReference type="HAMAP" id="MF_02033">
    <property type="entry name" value="FtsA"/>
    <property type="match status" value="1"/>
</dbReference>
<dbReference type="PANTHER" id="PTHR32432">
    <property type="entry name" value="CELL DIVISION PROTEIN FTSA-RELATED"/>
    <property type="match status" value="1"/>
</dbReference>
<sequence>MGNQDIYVGLDIGTTSIKVIVAEYIQGQMNIIGVGSQRSAGLSRGVIVDIDQAVMAIRQAVSQAEEKASIKIDSVVVGVPANMLQIESVSGMIAVGDASKEITDEDVKAVAAAALVRNLPPERESLSLTPTEFIVDGFDDIKDPRGMIGVRLEMRGILFTVPKTVLHNTKKALSKAGLSIRTVVINPLATAQVALSDGEQDFGTVLIDIGGGQSTAAVIHDHKLKFTSVDQEGGEFVTKDISVVLNSGFKDAEKLKRDYGNADSLATHEDNTFPVTVVGKTEPVMISEKYLSEIIEARLGQIFKRLNAALQQASALDLPGGIVITGGTTAIPGITELAQDIFNHQVRVFIPGEMGLRHPAFTQALGLIQYAAHLTDIDQLVASVLPNGEAPMPVSDQKPAAKPTPTAKPADAEPDTTEKKPNALRRFFGNFFE</sequence>
<dbReference type="PROSITE" id="PS01036">
    <property type="entry name" value="HSP70_3"/>
    <property type="match status" value="1"/>
</dbReference>
<comment type="function">
    <text evidence="7 8">Cell division protein that is involved in the assembly of the Z ring. May serve as a membrane anchor for the Z ring.</text>
</comment>
<dbReference type="GO" id="GO:0043093">
    <property type="term" value="P:FtsZ-dependent cytokinesis"/>
    <property type="evidence" value="ECO:0007669"/>
    <property type="project" value="UniProtKB-UniRule"/>
</dbReference>
<gene>
    <name evidence="7" type="primary">ftsA</name>
    <name evidence="11" type="ORF">FD01_GL000152</name>
</gene>
<dbReference type="InterPro" id="IPR050696">
    <property type="entry name" value="FtsA/MreB"/>
</dbReference>
<accession>A0A0R1RJG4</accession>
<evidence type="ECO:0000313" key="11">
    <source>
        <dbReference type="EMBL" id="KRL53827.1"/>
    </source>
</evidence>
<evidence type="ECO:0000256" key="2">
    <source>
        <dbReference type="ARBA" id="ARBA00022475"/>
    </source>
</evidence>
<evidence type="ECO:0000256" key="8">
    <source>
        <dbReference type="PIRNR" id="PIRNR003101"/>
    </source>
</evidence>
<evidence type="ECO:0000313" key="12">
    <source>
        <dbReference type="Proteomes" id="UP000051790"/>
    </source>
</evidence>
<comment type="subcellular location">
    <subcellularLocation>
        <location evidence="7">Cell membrane</location>
        <topology evidence="7">Peripheral membrane protein</topology>
        <orientation evidence="7">Cytoplasmic side</orientation>
    </subcellularLocation>
    <text evidence="7">Localizes to the Z ring in an FtsZ-dependent manner. Targeted to the membrane through a conserved C-terminal amphipathic helix.</text>
</comment>
<dbReference type="NCBIfam" id="TIGR01174">
    <property type="entry name" value="ftsA"/>
    <property type="match status" value="1"/>
</dbReference>
<reference evidence="11 12" key="1">
    <citation type="journal article" date="2015" name="Genome Announc.">
        <title>Expanding the biotechnology potential of lactobacilli through comparative genomics of 213 strains and associated genera.</title>
        <authorList>
            <person name="Sun Z."/>
            <person name="Harris H.M."/>
            <person name="McCann A."/>
            <person name="Guo C."/>
            <person name="Argimon S."/>
            <person name="Zhang W."/>
            <person name="Yang X."/>
            <person name="Jeffery I.B."/>
            <person name="Cooney J.C."/>
            <person name="Kagawa T.F."/>
            <person name="Liu W."/>
            <person name="Song Y."/>
            <person name="Salvetti E."/>
            <person name="Wrobel A."/>
            <person name="Rasinkangas P."/>
            <person name="Parkhill J."/>
            <person name="Rea M.C."/>
            <person name="O'Sullivan O."/>
            <person name="Ritari J."/>
            <person name="Douillard F.P."/>
            <person name="Paul Ross R."/>
            <person name="Yang R."/>
            <person name="Briner A.E."/>
            <person name="Felis G.E."/>
            <person name="de Vos W.M."/>
            <person name="Barrangou R."/>
            <person name="Klaenhammer T.R."/>
            <person name="Caufield P.W."/>
            <person name="Cui Y."/>
            <person name="Zhang H."/>
            <person name="O'Toole P.W."/>
        </authorList>
    </citation>
    <scope>NUCLEOTIDE SEQUENCE [LARGE SCALE GENOMIC DNA]</scope>
    <source>
        <strain evidence="11 12">DSM 13343</strain>
    </source>
</reference>
<comment type="similarity">
    <text evidence="1">Belongs to the heat shock protein 70 family.</text>
</comment>
<comment type="subunit">
    <text evidence="7">Self-interacts. Interacts with FtsZ.</text>
</comment>
<dbReference type="InterPro" id="IPR018181">
    <property type="entry name" value="Heat_shock_70_CS"/>
</dbReference>
<dbReference type="InterPro" id="IPR003494">
    <property type="entry name" value="SHS2_FtsA"/>
</dbReference>
<dbReference type="PIRSF" id="PIRSF003101">
    <property type="entry name" value="FtsA"/>
    <property type="match status" value="1"/>
</dbReference>
<dbReference type="InterPro" id="IPR043129">
    <property type="entry name" value="ATPase_NBD"/>
</dbReference>
<evidence type="ECO:0000256" key="9">
    <source>
        <dbReference type="SAM" id="MobiDB-lite"/>
    </source>
</evidence>
<dbReference type="GO" id="GO:0032153">
    <property type="term" value="C:cell division site"/>
    <property type="evidence" value="ECO:0007669"/>
    <property type="project" value="UniProtKB-UniRule"/>
</dbReference>
<dbReference type="PANTHER" id="PTHR32432:SF4">
    <property type="entry name" value="CELL DIVISION PROTEIN FTSA"/>
    <property type="match status" value="1"/>
</dbReference>
<proteinExistence type="inferred from homology"/>
<dbReference type="Gene3D" id="3.30.420.40">
    <property type="match status" value="2"/>
</dbReference>
<dbReference type="EMBL" id="AZEU01000009">
    <property type="protein sequence ID" value="KRL53827.1"/>
    <property type="molecule type" value="Genomic_DNA"/>
</dbReference>
<feature type="compositionally biased region" description="Low complexity" evidence="9">
    <location>
        <begin position="398"/>
        <end position="409"/>
    </location>
</feature>
<dbReference type="Pfam" id="PF14450">
    <property type="entry name" value="FtsA"/>
    <property type="match status" value="1"/>
</dbReference>
<keyword evidence="12" id="KW-1185">Reference proteome</keyword>
<keyword evidence="4" id="KW-0346">Stress response</keyword>
<keyword evidence="6 7" id="KW-0131">Cell cycle</keyword>
<dbReference type="OrthoDB" id="9768127at2"/>
<evidence type="ECO:0000256" key="5">
    <source>
        <dbReference type="ARBA" id="ARBA00023136"/>
    </source>
</evidence>
<dbReference type="CDD" id="cd24048">
    <property type="entry name" value="ASKHA_NBD_FtsA"/>
    <property type="match status" value="1"/>
</dbReference>
<feature type="region of interest" description="Disordered" evidence="9">
    <location>
        <begin position="391"/>
        <end position="422"/>
    </location>
</feature>
<keyword evidence="3 7" id="KW-0132">Cell division</keyword>
<comment type="caution">
    <text evidence="11">The sequence shown here is derived from an EMBL/GenBank/DDBJ whole genome shotgun (WGS) entry which is preliminary data.</text>
</comment>
<dbReference type="RefSeq" id="WP_056962240.1">
    <property type="nucleotide sequence ID" value="NZ_AZEU01000009.1"/>
</dbReference>
<evidence type="ECO:0000256" key="1">
    <source>
        <dbReference type="ARBA" id="ARBA00007381"/>
    </source>
</evidence>
<dbReference type="Pfam" id="PF02491">
    <property type="entry name" value="SHS2_FTSA"/>
    <property type="match status" value="1"/>
</dbReference>
<dbReference type="AlphaFoldDB" id="A0A0R1RJG4"/>
<dbReference type="Proteomes" id="UP000051790">
    <property type="component" value="Unassembled WGS sequence"/>
</dbReference>
<organism evidence="11 12">
    <name type="scientific">Lacticaseibacillus manihotivorans DSM 13343 = JCM 12514</name>
    <dbReference type="NCBI Taxonomy" id="1423769"/>
    <lineage>
        <taxon>Bacteria</taxon>
        <taxon>Bacillati</taxon>
        <taxon>Bacillota</taxon>
        <taxon>Bacilli</taxon>
        <taxon>Lactobacillales</taxon>
        <taxon>Lactobacillaceae</taxon>
        <taxon>Lacticaseibacillus</taxon>
    </lineage>
</organism>
<dbReference type="SMART" id="SM00842">
    <property type="entry name" value="FtsA"/>
    <property type="match status" value="1"/>
</dbReference>
<name>A0A0R1RJG4_9LACO</name>
<dbReference type="SUPFAM" id="SSF53067">
    <property type="entry name" value="Actin-like ATPase domain"/>
    <property type="match status" value="2"/>
</dbReference>
<evidence type="ECO:0000259" key="10">
    <source>
        <dbReference type="SMART" id="SM00842"/>
    </source>
</evidence>
<dbReference type="PATRIC" id="fig|1423769.4.peg.167"/>
<keyword evidence="2 7" id="KW-1003">Cell membrane</keyword>
<feature type="domain" description="SHS2" evidence="10">
    <location>
        <begin position="7"/>
        <end position="194"/>
    </location>
</feature>
<dbReference type="GO" id="GO:0009898">
    <property type="term" value="C:cytoplasmic side of plasma membrane"/>
    <property type="evidence" value="ECO:0007669"/>
    <property type="project" value="UniProtKB-UniRule"/>
</dbReference>
<dbReference type="InterPro" id="IPR020823">
    <property type="entry name" value="Cell_div_FtsA"/>
</dbReference>
<evidence type="ECO:0000256" key="3">
    <source>
        <dbReference type="ARBA" id="ARBA00022618"/>
    </source>
</evidence>
<evidence type="ECO:0000256" key="4">
    <source>
        <dbReference type="ARBA" id="ARBA00023016"/>
    </source>
</evidence>
<evidence type="ECO:0000256" key="7">
    <source>
        <dbReference type="HAMAP-Rule" id="MF_02033"/>
    </source>
</evidence>
<comment type="similarity">
    <text evidence="7 8">Belongs to the FtsA/MreB family.</text>
</comment>
<keyword evidence="5 7" id="KW-0472">Membrane</keyword>
<protein>
    <recommendedName>
        <fullName evidence="7 8">Cell division protein FtsA</fullName>
    </recommendedName>
</protein>